<dbReference type="Pfam" id="PF23055">
    <property type="entry name" value="DUF7041"/>
    <property type="match status" value="1"/>
</dbReference>
<dbReference type="AlphaFoldDB" id="T1GWS5"/>
<sequence>MKFYAAASVRIPAFSNKNANLWFIQIETNFQLAGITRDETKFIYVATNLDEQMLYVSDIILSTTIIRKYGALKQRWISRLQESEEAKLRRLLSGMLIGD</sequence>
<dbReference type="EMBL" id="CAQQ02199703">
    <property type="status" value="NOT_ANNOTATED_CDS"/>
    <property type="molecule type" value="Genomic_DNA"/>
</dbReference>
<dbReference type="Proteomes" id="UP000015102">
    <property type="component" value="Unassembled WGS sequence"/>
</dbReference>
<reference evidence="2" key="2">
    <citation type="submission" date="2015-06" db="UniProtKB">
        <authorList>
            <consortium name="EnsemblMetazoa"/>
        </authorList>
    </citation>
    <scope>IDENTIFICATION</scope>
</reference>
<dbReference type="HOGENOM" id="CLU_2323055_0_0_1"/>
<evidence type="ECO:0000313" key="3">
    <source>
        <dbReference type="Proteomes" id="UP000015102"/>
    </source>
</evidence>
<keyword evidence="3" id="KW-1185">Reference proteome</keyword>
<dbReference type="EnsemblMetazoa" id="MESCA008255-RA">
    <property type="protein sequence ID" value="MESCA008255-PA"/>
    <property type="gene ID" value="MESCA008255"/>
</dbReference>
<proteinExistence type="predicted"/>
<evidence type="ECO:0000313" key="2">
    <source>
        <dbReference type="EnsemblMetazoa" id="MESCA008255-PA"/>
    </source>
</evidence>
<dbReference type="STRING" id="36166.T1GWS5"/>
<dbReference type="InterPro" id="IPR055469">
    <property type="entry name" value="DUF7041"/>
</dbReference>
<feature type="domain" description="DUF7041" evidence="1">
    <location>
        <begin position="11"/>
        <end position="92"/>
    </location>
</feature>
<dbReference type="PANTHER" id="PTHR33327">
    <property type="entry name" value="ENDONUCLEASE"/>
    <property type="match status" value="1"/>
</dbReference>
<protein>
    <recommendedName>
        <fullName evidence="1">DUF7041 domain-containing protein</fullName>
    </recommendedName>
</protein>
<dbReference type="PANTHER" id="PTHR33327:SF3">
    <property type="entry name" value="RNA-DIRECTED DNA POLYMERASE"/>
    <property type="match status" value="1"/>
</dbReference>
<evidence type="ECO:0000259" key="1">
    <source>
        <dbReference type="Pfam" id="PF23055"/>
    </source>
</evidence>
<dbReference type="OMA" id="SEPEAWI"/>
<organism evidence="2 3">
    <name type="scientific">Megaselia scalaris</name>
    <name type="common">Humpbacked fly</name>
    <name type="synonym">Phora scalaris</name>
    <dbReference type="NCBI Taxonomy" id="36166"/>
    <lineage>
        <taxon>Eukaryota</taxon>
        <taxon>Metazoa</taxon>
        <taxon>Ecdysozoa</taxon>
        <taxon>Arthropoda</taxon>
        <taxon>Hexapoda</taxon>
        <taxon>Insecta</taxon>
        <taxon>Pterygota</taxon>
        <taxon>Neoptera</taxon>
        <taxon>Endopterygota</taxon>
        <taxon>Diptera</taxon>
        <taxon>Brachycera</taxon>
        <taxon>Muscomorpha</taxon>
        <taxon>Platypezoidea</taxon>
        <taxon>Phoridae</taxon>
        <taxon>Megaseliini</taxon>
        <taxon>Megaselia</taxon>
    </lineage>
</organism>
<accession>T1GWS5</accession>
<name>T1GWS5_MEGSC</name>
<reference evidence="3" key="1">
    <citation type="submission" date="2013-02" db="EMBL/GenBank/DDBJ databases">
        <authorList>
            <person name="Hughes D."/>
        </authorList>
    </citation>
    <scope>NUCLEOTIDE SEQUENCE</scope>
    <source>
        <strain>Durham</strain>
        <strain evidence="3">NC isolate 2 -- Noor lab</strain>
    </source>
</reference>